<dbReference type="EMBL" id="CSAE01000753">
    <property type="protein sequence ID" value="COW87124.1"/>
    <property type="molecule type" value="Genomic_DNA"/>
</dbReference>
<evidence type="ECO:0000313" key="3">
    <source>
        <dbReference type="EMBL" id="REQ57441.1"/>
    </source>
</evidence>
<dbReference type="EMBL" id="JAGIZI010000010">
    <property type="protein sequence ID" value="MBP0683153.1"/>
    <property type="molecule type" value="Genomic_DNA"/>
</dbReference>
<name>A0A045H2T2_MYCTX</name>
<dbReference type="EMBL" id="QTBD01000007">
    <property type="protein sequence ID" value="REQ57441.1"/>
    <property type="molecule type" value="Genomic_DNA"/>
</dbReference>
<proteinExistence type="predicted"/>
<dbReference type="AlphaFoldDB" id="A0A045H2T2"/>
<reference evidence="3 5" key="3">
    <citation type="journal article" date="2017" name="N. Engl. J. Med.">
        <title>Transmission of Extensively Drug-Resistant Tuberculosis in South Africa.</title>
        <authorList>
            <person name="Shah N.S."/>
            <person name="Auld S.C."/>
            <person name="Brust J.C."/>
            <person name="Mathema B."/>
            <person name="Ismail N."/>
            <person name="Moodley P."/>
            <person name="Mlisana K."/>
            <person name="Allana S."/>
            <person name="Campbell A."/>
            <person name="Mthiyane T."/>
            <person name="Morris N."/>
            <person name="Mpangase P."/>
            <person name="van der Meulen H."/>
            <person name="Omar S.V."/>
            <person name="Brown T.S."/>
            <person name="Narechania A."/>
            <person name="Shaskina E."/>
            <person name="Kapwata T."/>
            <person name="Kreiswirth B."/>
            <person name="Gandhi N.R."/>
        </authorList>
    </citation>
    <scope>NUCLEOTIDE SEQUENCE [LARGE SCALE GENOMIC DNA]</scope>
    <source>
        <strain evidence="3 5">32301_S10</strain>
    </source>
</reference>
<evidence type="ECO:0000313" key="4">
    <source>
        <dbReference type="Proteomes" id="UP000038802"/>
    </source>
</evidence>
<dbReference type="Proteomes" id="UP000038802">
    <property type="component" value="Unassembled WGS sequence"/>
</dbReference>
<gene>
    <name evidence="2" type="primary">abmR</name>
    <name evidence="3" type="ORF">DSJ38_00475</name>
    <name evidence="1" type="ORF">ERS007703_04368</name>
    <name evidence="2" type="ORF">J8J21_08460</name>
</gene>
<dbReference type="OMA" id="WCVRLVG"/>
<reference evidence="3" key="4">
    <citation type="submission" date="2018-07" db="EMBL/GenBank/DDBJ databases">
        <authorList>
            <person name="Shah S."/>
            <person name="Brown T."/>
            <person name="Auld S."/>
            <person name="Bratton K."/>
            <person name="Narechania A."/>
            <person name="Mathema B."/>
            <person name="Gandhi N."/>
        </authorList>
    </citation>
    <scope>NUCLEOTIDE SEQUENCE</scope>
    <source>
        <strain evidence="3">32301_S10</strain>
    </source>
</reference>
<dbReference type="Proteomes" id="UP000671119">
    <property type="component" value="Unassembled WGS sequence"/>
</dbReference>
<dbReference type="STRING" id="115862.BBG46_06770"/>
<reference evidence="1" key="2">
    <citation type="submission" date="2015-03" db="EMBL/GenBank/DDBJ databases">
        <authorList>
            <person name="Murphy D."/>
        </authorList>
    </citation>
    <scope>NUCLEOTIDE SEQUENCE [LARGE SCALE GENOMIC DNA]</scope>
    <source>
        <strain evidence="1">K00500041</strain>
    </source>
</reference>
<sequence>MVLARPDAVFAPARNRCHVSLPVNAMSLKMKVCNHVIMRHHHMHGRRYGRPGGWQQAQQPDASGAAEWFAGRLPEDWFDGDPTVIVDREEITVIGKLPGLESPEEESAARASGRVSRFRDETRPERMTIADEAQNRYGRKVSWGVEVGGERILFTHIAVPVMTRLKQPERQVLDTLVDAGVARSRSDALAWSVKLVGEHTEEWLAKLRTAMSAVDDLRAQGPDLPA</sequence>
<evidence type="ECO:0000313" key="5">
    <source>
        <dbReference type="Proteomes" id="UP000256381"/>
    </source>
</evidence>
<evidence type="ECO:0000313" key="2">
    <source>
        <dbReference type="EMBL" id="MBP0683153.1"/>
    </source>
</evidence>
<reference evidence="2 6" key="5">
    <citation type="submission" date="2021-03" db="EMBL/GenBank/DDBJ databases">
        <title>Whole Genome Sequencing of Mycobacterium tuberculosis clinical isolates from Arunachal Pradesh, India.</title>
        <authorList>
            <person name="Singh S."/>
            <person name="Mudliar S.R."/>
            <person name="Kulsum U."/>
            <person name="Rufai S.B."/>
            <person name="Singh P.K."/>
            <person name="Umpo M."/>
            <person name="Nyori M."/>
        </authorList>
    </citation>
    <scope>NUCLEOTIDE SEQUENCE [LARGE SCALE GENOMIC DNA]</scope>
    <source>
        <strain evidence="2 6">OMICS/BPL/0142/20/SP</strain>
    </source>
</reference>
<evidence type="ECO:0000313" key="6">
    <source>
        <dbReference type="Proteomes" id="UP000671119"/>
    </source>
</evidence>
<dbReference type="PATRIC" id="fig|1773.836.peg.1379"/>
<dbReference type="Proteomes" id="UP000256381">
    <property type="component" value="Unassembled WGS sequence"/>
</dbReference>
<organism evidence="1 4">
    <name type="scientific">Mycobacterium tuberculosis</name>
    <dbReference type="NCBI Taxonomy" id="1773"/>
    <lineage>
        <taxon>Bacteria</taxon>
        <taxon>Bacillati</taxon>
        <taxon>Actinomycetota</taxon>
        <taxon>Actinomycetes</taxon>
        <taxon>Mycobacteriales</taxon>
        <taxon>Mycobacteriaceae</taxon>
        <taxon>Mycobacterium</taxon>
        <taxon>Mycobacterium tuberculosis complex</taxon>
    </lineage>
</organism>
<dbReference type="RefSeq" id="WP_003406375.1">
    <property type="nucleotide sequence ID" value="NZ_AP017901.1"/>
</dbReference>
<protein>
    <submittedName>
        <fullName evidence="2">Transcriptional regulator AbmR</fullName>
    </submittedName>
</protein>
<reference evidence="4" key="1">
    <citation type="submission" date="2015-03" db="EMBL/GenBank/DDBJ databases">
        <authorList>
            <consortium name="Pathogen Informatics"/>
        </authorList>
    </citation>
    <scope>NUCLEOTIDE SEQUENCE [LARGE SCALE GENOMIC DNA]</scope>
    <source>
        <strain evidence="4">K00500041</strain>
    </source>
</reference>
<evidence type="ECO:0000313" key="1">
    <source>
        <dbReference type="EMBL" id="COW87124.1"/>
    </source>
</evidence>
<dbReference type="SMR" id="A0A045H2T2"/>
<accession>A0A045H2T2</accession>